<dbReference type="InterPro" id="IPR034154">
    <property type="entry name" value="TOPRIM_DnaG/twinkle"/>
</dbReference>
<feature type="region of interest" description="Disordered" evidence="1">
    <location>
        <begin position="279"/>
        <end position="300"/>
    </location>
</feature>
<proteinExistence type="predicted"/>
<dbReference type="SUPFAM" id="SSF56731">
    <property type="entry name" value="DNA primase core"/>
    <property type="match status" value="1"/>
</dbReference>
<dbReference type="Proteomes" id="UP000831170">
    <property type="component" value="Segment"/>
</dbReference>
<reference evidence="2 3" key="1">
    <citation type="submission" date="2022-03" db="EMBL/GenBank/DDBJ databases">
        <authorList>
            <person name="Oueslati M."/>
            <person name="Holtappels D."/>
            <person name="Wagemans J."/>
        </authorList>
    </citation>
    <scope>NUCLEOTIDE SEQUENCE [LARGE SCALE GENOMIC DNA]</scope>
</reference>
<dbReference type="CDD" id="cd01029">
    <property type="entry name" value="TOPRIM_primases"/>
    <property type="match status" value="1"/>
</dbReference>
<feature type="compositionally biased region" description="Basic and acidic residues" evidence="1">
    <location>
        <begin position="291"/>
        <end position="300"/>
    </location>
</feature>
<evidence type="ECO:0000256" key="1">
    <source>
        <dbReference type="SAM" id="MobiDB-lite"/>
    </source>
</evidence>
<protein>
    <submittedName>
        <fullName evidence="2">DNA primase/helicase</fullName>
    </submittedName>
</protein>
<dbReference type="EMBL" id="OM962999">
    <property type="protein sequence ID" value="UOL50861.1"/>
    <property type="molecule type" value="Genomic_DNA"/>
</dbReference>
<gene>
    <name evidence="2" type="ORF">SoKa_gp13</name>
</gene>
<name>A0AAE9GTZ5_9CAUD</name>
<evidence type="ECO:0000313" key="3">
    <source>
        <dbReference type="Proteomes" id="UP000831170"/>
    </source>
</evidence>
<evidence type="ECO:0000313" key="2">
    <source>
        <dbReference type="EMBL" id="UOL50861.1"/>
    </source>
</evidence>
<sequence>MSNEWLALAQQLPVGGHAKHPHYCGDGRPLVVFHNETKWSAYCHRCGNFPPVFKPLPTLQERVEAAERERQVEQAVAVDTRPPQPAVYDMAEWPLEARVWLFKAGLSHDEVSRSGAYYHPPTRRVVFPVFEDGRLTFWQARRIFGTTAAKYLSQPGGRESTLPLFGGGSSIVLVEDLLSAYKIGTARRKSLCLMGTKLLPIARAYLIKNPQPVGIWLDPDGPGRNAAAEIKNQLLMFGIESFDICTERDPKFHSKSEIRNVIGRIPVANDAKSEGLRQAASSGELASIGSTDRDHHHGLR</sequence>
<organism evidence="2 3">
    <name type="scientific">Pseudomonas phage SoKa</name>
    <dbReference type="NCBI Taxonomy" id="2930393"/>
    <lineage>
        <taxon>Viruses</taxon>
        <taxon>Duplodnaviria</taxon>
        <taxon>Heunggongvirae</taxon>
        <taxon>Uroviricota</taxon>
        <taxon>Caudoviricetes</taxon>
        <taxon>Autographivirales</taxon>
        <taxon>Autonotataviridae</taxon>
        <taxon>Bifseptvirus</taxon>
        <taxon>Bifseptvirus SoKa</taxon>
    </lineage>
</organism>
<keyword evidence="3" id="KW-1185">Reference proteome</keyword>
<accession>A0AAE9GTZ5</accession>